<dbReference type="CDD" id="cd00201">
    <property type="entry name" value="WW"/>
    <property type="match status" value="1"/>
</dbReference>
<evidence type="ECO:0000256" key="1">
    <source>
        <dbReference type="ARBA" id="ARBA00004245"/>
    </source>
</evidence>
<feature type="coiled-coil region" evidence="15">
    <location>
        <begin position="808"/>
        <end position="879"/>
    </location>
</feature>
<comment type="caution">
    <text evidence="19">The sequence shown here is derived from an EMBL/GenBank/DDBJ whole genome shotgun (WGS) entry which is preliminary data.</text>
</comment>
<keyword evidence="4" id="KW-0963">Cytoplasm</keyword>
<dbReference type="InterPro" id="IPR036020">
    <property type="entry name" value="WW_dom_sf"/>
</dbReference>
<keyword evidence="9" id="KW-0472">Membrane</keyword>
<dbReference type="Pfam" id="PF00435">
    <property type="entry name" value="Spectrin"/>
    <property type="match status" value="3"/>
</dbReference>
<dbReference type="SMART" id="SM00150">
    <property type="entry name" value="SPEC"/>
    <property type="match status" value="8"/>
</dbReference>
<dbReference type="GO" id="GO:0003779">
    <property type="term" value="F:actin binding"/>
    <property type="evidence" value="ECO:0007669"/>
    <property type="project" value="UniProtKB-KW"/>
</dbReference>
<dbReference type="Pfam" id="PF00569">
    <property type="entry name" value="ZZ"/>
    <property type="match status" value="1"/>
</dbReference>
<reference evidence="19 20" key="1">
    <citation type="journal article" date="2018" name="Gigascience">
        <title>Genomes of trombidid mites reveal novel predicted allergens and laterally-transferred genes associated with secondary metabolism.</title>
        <authorList>
            <person name="Dong X."/>
            <person name="Chaisiri K."/>
            <person name="Xia D."/>
            <person name="Armstrong S.D."/>
            <person name="Fang Y."/>
            <person name="Donnelly M.J."/>
            <person name="Kadowaki T."/>
            <person name="McGarry J.W."/>
            <person name="Darby A.C."/>
            <person name="Makepeace B.L."/>
        </authorList>
    </citation>
    <scope>NUCLEOTIDE SEQUENCE [LARGE SCALE GENOMIC DNA]</scope>
    <source>
        <strain evidence="19">UoL-WK</strain>
    </source>
</reference>
<dbReference type="InterPro" id="IPR050774">
    <property type="entry name" value="KCMF1/Dystrophin"/>
</dbReference>
<feature type="domain" description="WW" evidence="16">
    <location>
        <begin position="1308"/>
        <end position="1341"/>
    </location>
</feature>
<protein>
    <recommendedName>
        <fullName evidence="13">Protein detached</fullName>
    </recommendedName>
</protein>
<dbReference type="PROSITE" id="PS50135">
    <property type="entry name" value="ZF_ZZ_2"/>
    <property type="match status" value="1"/>
</dbReference>
<evidence type="ECO:0000256" key="13">
    <source>
        <dbReference type="ARBA" id="ARBA00083840"/>
    </source>
</evidence>
<dbReference type="GO" id="GO:0016010">
    <property type="term" value="C:dystrophin-associated glycoprotein complex"/>
    <property type="evidence" value="ECO:0007669"/>
    <property type="project" value="UniProtKB-ARBA"/>
</dbReference>
<dbReference type="GO" id="GO:0042383">
    <property type="term" value="C:sarcolemma"/>
    <property type="evidence" value="ECO:0007669"/>
    <property type="project" value="UniProtKB-SubCell"/>
</dbReference>
<evidence type="ECO:0000256" key="12">
    <source>
        <dbReference type="ARBA" id="ARBA00065906"/>
    </source>
</evidence>
<dbReference type="STRING" id="1965070.A0A3S4RFN7"/>
<comment type="subcellular location">
    <subcellularLocation>
        <location evidence="2">Cell membrane</location>
        <location evidence="2">Sarcolemma</location>
        <topology evidence="2">Peripheral membrane protein</topology>
        <orientation evidence="2">Cytoplasmic side</orientation>
    </subcellularLocation>
    <subcellularLocation>
        <location evidence="1">Cytoplasm</location>
        <location evidence="1">Cytoskeleton</location>
    </subcellularLocation>
</comment>
<feature type="coiled-coil region" evidence="15">
    <location>
        <begin position="1817"/>
        <end position="1858"/>
    </location>
</feature>
<dbReference type="EMBL" id="NCKU01000410">
    <property type="protein sequence ID" value="RWS15605.1"/>
    <property type="molecule type" value="Genomic_DNA"/>
</dbReference>
<dbReference type="SMART" id="SM00456">
    <property type="entry name" value="WW"/>
    <property type="match status" value="1"/>
</dbReference>
<dbReference type="PANTHER" id="PTHR12268:SF14">
    <property type="entry name" value="DYSTROPHIN-1"/>
    <property type="match status" value="1"/>
</dbReference>
<dbReference type="SUPFAM" id="SSF57850">
    <property type="entry name" value="RING/U-box"/>
    <property type="match status" value="1"/>
</dbReference>
<keyword evidence="7" id="KW-0862">Zinc</keyword>
<dbReference type="InterPro" id="IPR015153">
    <property type="entry name" value="EF-hand_dom_typ1"/>
</dbReference>
<dbReference type="Gene3D" id="1.20.58.60">
    <property type="match status" value="8"/>
</dbReference>
<feature type="domain" description="ZZ-type" evidence="17">
    <location>
        <begin position="1563"/>
        <end position="1619"/>
    </location>
</feature>
<feature type="coiled-coil region" evidence="15">
    <location>
        <begin position="1737"/>
        <end position="1774"/>
    </location>
</feature>
<evidence type="ECO:0000256" key="7">
    <source>
        <dbReference type="ARBA" id="ARBA00022833"/>
    </source>
</evidence>
<dbReference type="SMART" id="SM00291">
    <property type="entry name" value="ZnF_ZZ"/>
    <property type="match status" value="1"/>
</dbReference>
<dbReference type="InterPro" id="IPR000433">
    <property type="entry name" value="Znf_ZZ"/>
</dbReference>
<evidence type="ECO:0000256" key="5">
    <source>
        <dbReference type="ARBA" id="ARBA00022723"/>
    </source>
</evidence>
<evidence type="ECO:0000313" key="18">
    <source>
        <dbReference type="EMBL" id="RWS15605.1"/>
    </source>
</evidence>
<feature type="coiled-coil region" evidence="15">
    <location>
        <begin position="636"/>
        <end position="666"/>
    </location>
</feature>
<dbReference type="Gene3D" id="3.30.60.90">
    <property type="match status" value="1"/>
</dbReference>
<dbReference type="GO" id="GO:0005737">
    <property type="term" value="C:cytoplasm"/>
    <property type="evidence" value="ECO:0007669"/>
    <property type="project" value="UniProtKB-ARBA"/>
</dbReference>
<dbReference type="InterPro" id="IPR002017">
    <property type="entry name" value="Spectrin_repeat"/>
</dbReference>
<evidence type="ECO:0000313" key="20">
    <source>
        <dbReference type="Proteomes" id="UP000285301"/>
    </source>
</evidence>
<dbReference type="GO" id="GO:0007274">
    <property type="term" value="P:neuromuscular synaptic transmission"/>
    <property type="evidence" value="ECO:0007669"/>
    <property type="project" value="UniProtKB-ARBA"/>
</dbReference>
<dbReference type="Proteomes" id="UP000285301">
    <property type="component" value="Unassembled WGS sequence"/>
</dbReference>
<dbReference type="PROSITE" id="PS50020">
    <property type="entry name" value="WW_DOMAIN_2"/>
    <property type="match status" value="1"/>
</dbReference>
<dbReference type="InterPro" id="IPR015154">
    <property type="entry name" value="EF-hand_dom_typ2"/>
</dbReference>
<reference evidence="19" key="2">
    <citation type="submission" date="2018-11" db="EMBL/GenBank/DDBJ databases">
        <title>Trombidioid mite genomics.</title>
        <authorList>
            <person name="Dong X."/>
        </authorList>
    </citation>
    <scope>NUCLEOTIDE SEQUENCE</scope>
    <source>
        <strain evidence="19">UoL-WK</strain>
    </source>
</reference>
<dbReference type="GO" id="GO:0048790">
    <property type="term" value="P:maintenance of presynaptic active zone structure"/>
    <property type="evidence" value="ECO:0007669"/>
    <property type="project" value="UniProtKB-ARBA"/>
</dbReference>
<dbReference type="GO" id="GO:0008270">
    <property type="term" value="F:zinc ion binding"/>
    <property type="evidence" value="ECO:0007669"/>
    <property type="project" value="UniProtKB-KW"/>
</dbReference>
<dbReference type="InterPro" id="IPR011992">
    <property type="entry name" value="EF-hand-dom_pair"/>
</dbReference>
<dbReference type="CDD" id="cd16242">
    <property type="entry name" value="EFh_DMD_like"/>
    <property type="match status" value="1"/>
</dbReference>
<evidence type="ECO:0000256" key="3">
    <source>
        <dbReference type="ARBA" id="ARBA00022475"/>
    </source>
</evidence>
<keyword evidence="15" id="KW-0175">Coiled coil</keyword>
<dbReference type="PANTHER" id="PTHR12268">
    <property type="entry name" value="E3 UBIQUITIN-PROTEIN LIGASE KCMF1"/>
    <property type="match status" value="1"/>
</dbReference>
<gene>
    <name evidence="19" type="ORF">B4U79_09558</name>
    <name evidence="18" type="ORF">B4U79_15588</name>
</gene>
<evidence type="ECO:0000256" key="14">
    <source>
        <dbReference type="PROSITE-ProRule" id="PRU00228"/>
    </source>
</evidence>
<dbReference type="FunFam" id="3.30.60.90:FF:000001">
    <property type="entry name" value="Dystrophin isoform 2"/>
    <property type="match status" value="1"/>
</dbReference>
<dbReference type="Pfam" id="PF09068">
    <property type="entry name" value="EF-hand_2"/>
    <property type="match status" value="1"/>
</dbReference>
<dbReference type="Gene3D" id="2.20.70.10">
    <property type="match status" value="1"/>
</dbReference>
<dbReference type="PROSITE" id="PS01357">
    <property type="entry name" value="ZF_ZZ_1"/>
    <property type="match status" value="1"/>
</dbReference>
<keyword evidence="11" id="KW-0206">Cytoskeleton</keyword>
<dbReference type="GO" id="GO:0050699">
    <property type="term" value="F:WW domain binding"/>
    <property type="evidence" value="ECO:0007669"/>
    <property type="project" value="UniProtKB-ARBA"/>
</dbReference>
<keyword evidence="20" id="KW-1185">Reference proteome</keyword>
<dbReference type="InterPro" id="IPR001202">
    <property type="entry name" value="WW_dom"/>
</dbReference>
<dbReference type="GO" id="GO:0046716">
    <property type="term" value="P:muscle cell cellular homeostasis"/>
    <property type="evidence" value="ECO:0007669"/>
    <property type="project" value="UniProtKB-ARBA"/>
</dbReference>
<proteinExistence type="predicted"/>
<evidence type="ECO:0000256" key="10">
    <source>
        <dbReference type="ARBA" id="ARBA00023203"/>
    </source>
</evidence>
<evidence type="ECO:0000256" key="15">
    <source>
        <dbReference type="SAM" id="Coils"/>
    </source>
</evidence>
<dbReference type="GO" id="GO:0031594">
    <property type="term" value="C:neuromuscular junction"/>
    <property type="evidence" value="ECO:0007669"/>
    <property type="project" value="UniProtKB-ARBA"/>
</dbReference>
<dbReference type="GO" id="GO:0048172">
    <property type="term" value="P:regulation of short-term neuronal synaptic plasticity"/>
    <property type="evidence" value="ECO:0007669"/>
    <property type="project" value="UniProtKB-ARBA"/>
</dbReference>
<name>A0A3S4RFN7_9ACAR</name>
<dbReference type="Pfam" id="PF09069">
    <property type="entry name" value="EF-hand_3"/>
    <property type="match status" value="1"/>
</dbReference>
<dbReference type="SUPFAM" id="SSF51045">
    <property type="entry name" value="WW domain"/>
    <property type="match status" value="1"/>
</dbReference>
<dbReference type="InterPro" id="IPR043145">
    <property type="entry name" value="Znf_ZZ_sf"/>
</dbReference>
<evidence type="ECO:0000256" key="4">
    <source>
        <dbReference type="ARBA" id="ARBA00022490"/>
    </source>
</evidence>
<dbReference type="SUPFAM" id="SSF46966">
    <property type="entry name" value="Spectrin repeat"/>
    <property type="match status" value="9"/>
</dbReference>
<dbReference type="GO" id="GO:0005856">
    <property type="term" value="C:cytoskeleton"/>
    <property type="evidence" value="ECO:0007669"/>
    <property type="project" value="UniProtKB-SubCell"/>
</dbReference>
<feature type="coiled-coil region" evidence="15">
    <location>
        <begin position="957"/>
        <end position="991"/>
    </location>
</feature>
<keyword evidence="6 14" id="KW-0863">Zinc-finger</keyword>
<dbReference type="PROSITE" id="PS01159">
    <property type="entry name" value="WW_DOMAIN_1"/>
    <property type="match status" value="1"/>
</dbReference>
<evidence type="ECO:0000259" key="17">
    <source>
        <dbReference type="PROSITE" id="PS50135"/>
    </source>
</evidence>
<evidence type="ECO:0000256" key="6">
    <source>
        <dbReference type="ARBA" id="ARBA00022771"/>
    </source>
</evidence>
<keyword evidence="10" id="KW-0009">Actin-binding</keyword>
<dbReference type="SUPFAM" id="SSF47473">
    <property type="entry name" value="EF-hand"/>
    <property type="match status" value="2"/>
</dbReference>
<dbReference type="GO" id="GO:0046928">
    <property type="term" value="P:regulation of neurotransmitter secretion"/>
    <property type="evidence" value="ECO:0007669"/>
    <property type="project" value="UniProtKB-ARBA"/>
</dbReference>
<accession>A0A3S4RFN7</accession>
<comment type="subunit">
    <text evidence="12">Component of the dystrophin associated protein complex (DAPC). Interacts with Dg, via the Dg WW domain binding sites.</text>
</comment>
<dbReference type="Gene3D" id="6.10.140.70">
    <property type="match status" value="1"/>
</dbReference>
<dbReference type="CDD" id="cd02334">
    <property type="entry name" value="ZZ_dystrophin"/>
    <property type="match status" value="1"/>
</dbReference>
<evidence type="ECO:0000256" key="8">
    <source>
        <dbReference type="ARBA" id="ARBA00022837"/>
    </source>
</evidence>
<sequence>MRNEREFNALSLIEQVMKSRWEQLKCEAEQTLSSEVDEESVMASQQKQLDDFKKWLMSAEDNISRFTEIAADLDSVKQQLYEHREFQNEVVKQQDVVNSLANIVFLDDSGNVNVSDSFADELEDQLVALDEKWSHVRRFVEERGAILEQVVASWEALEEEEVKFNQWMTKLDKRLTQMEDAAEETLPGSSFTLELAKRLQKMEKELEMQHLYYSKIADEGQELLAKIDKSSPASVEIARKLERLSQVWDATIQRMDNLGLLITKLSEASPVESSIHIAAAGEKHELSSQQTTNSTATSAKKRRLDSWRVQEWKKALDTITNWLERVEVSLGIDDESEDGSLLWEQLALEEQQVLLEDTENDVEIHKHEFEELIVQGKQIRDELKQFDEDSSNLEDVLNSIEDRWMEVNRTLNEKRFRVKALMELNRIHSECDAMTRVLESHKKWLHSAEANLDNINDLCKIYDQSKLRVKSMISQRERVTKIIEEVEKLCKDIPSLKNEPILSEINDFLFFWNEINTRINTLENQISEEIGAYHHSAEEKDASSPIRPQPKLLDAVDVLDSWLIKAKNVIVDDRLDLTLGNYEALEENLKQFRELEKDMLEKDNYKYITSSVQELLNSTPVAPWKSSVEKKLQNLKERWLETNSMLNTRIDKLEKLQQSLPQLEEELTSLINWVKDVNSFLSEDIAFGDMETLETQLEQCNSVLQNVEKTLLINVNNVNKKGSEIIAETDFISDAFKSELESKLVELTNSWNSVTQQAKGRKLLLEDALKKSEEIAASITEMENSVITSEREFNDIQISSISDLKSQASTLKSFNEKLKSKYEKLEELKQLIDSHSSQSSITGSMEEMKEKVIRIENNLKKLSEKVEEAIKINKQNSNKYGEFCHLLMMEKDWLDKLEKKLKRSPQSAADAEEISDSLDDLENFLRHRPVDRLERLQTLGNELILATVFTDTIKQNLEFIAKRWESLQRQAKSMQNELEATMTEAQQCERQVLNVQRWMSQIDITIKNILESDLSDSEVTQELDLLEAELKNQKNALTALESCVKSYRTQERHEAASRLEEQLKLLNKENELAAQPAIGGDINSVMKLHEDHRVFMRQLDDKRPIIESALLTGRQHIAKEGAAFSNTSDTEGLEYDSENRALRITEEQSKEVKKLSDKWNELLQHAEQRQKRFDDVQKVRIIELKKMINIQNQMDELNAKLQTAETNKSKWPPINKKEIIMEQLPGQLQELKAFCDSISPIQHNIEKLNEFAARITSSNLLLSHANLNRLEELNSRWKDLQLAVEERKKAIDEVISDYGSAQQQLLSASVEDPWERAVAPNKVPYYINHASETTRWDHPKMTELMNSLTEFNEVRYSAYRTAMKLRTVQRMLCLDLVALETIKNVFDQHGFLSQNDKLISVPEIISCIQNCFDELAVDASSIVNIPLIIDLCLNWLLNLYDTVTRTGFIRVLSFKVGLAILCKAPIDNKYRYMFSLITDSRGFADERKLGLLLHDLVQVLRLLGEIAAFGGSNIEPSVRSCFERAGNKPEIEVNDFLEWVQKEPQSIVWLSVLHRLAAAETAKHQAKCNICKQYPIIGFRYRCLKCFNFDMCQICFFAGRSGKGHKYNHPMQEYCLATSSGEDVRDFTRIIRNKFKSKRYFKKHPRVGYLPVQTVMEGDDLETPSPSPAHTLHRHASQDMHSKLEIYANRLAEVEHSRNNSINEDSSEDEHQLIAQFCQSLSNVDSQVPRSPAQVIASINAAQRDELESIINDLEEENRLLQEEYDKLKTERENKKLPINGTSTLMQSFPVFNSTPNVESGMESVSMKREESLLTEAKALRQHKGRLEARMQILEDHNKQLENQLQRLRHLLETELETSPIVSVRSVSFHRTSTPAKVATTNGTTNQ</sequence>
<feature type="coiled-coil region" evidence="15">
    <location>
        <begin position="575"/>
        <end position="602"/>
    </location>
</feature>
<dbReference type="GO" id="GO:0030010">
    <property type="term" value="P:establishment of cell polarity"/>
    <property type="evidence" value="ECO:0007669"/>
    <property type="project" value="UniProtKB-ARBA"/>
</dbReference>
<evidence type="ECO:0000256" key="2">
    <source>
        <dbReference type="ARBA" id="ARBA00004278"/>
    </source>
</evidence>
<dbReference type="OrthoDB" id="10057795at2759"/>
<organism evidence="19 20">
    <name type="scientific">Dinothrombium tinctorium</name>
    <dbReference type="NCBI Taxonomy" id="1965070"/>
    <lineage>
        <taxon>Eukaryota</taxon>
        <taxon>Metazoa</taxon>
        <taxon>Ecdysozoa</taxon>
        <taxon>Arthropoda</taxon>
        <taxon>Chelicerata</taxon>
        <taxon>Arachnida</taxon>
        <taxon>Acari</taxon>
        <taxon>Acariformes</taxon>
        <taxon>Trombidiformes</taxon>
        <taxon>Prostigmata</taxon>
        <taxon>Anystina</taxon>
        <taxon>Parasitengona</taxon>
        <taxon>Trombidioidea</taxon>
        <taxon>Trombidiidae</taxon>
        <taxon>Dinothrombium</taxon>
    </lineage>
</organism>
<dbReference type="Gene3D" id="1.10.238.10">
    <property type="entry name" value="EF-hand"/>
    <property type="match status" value="2"/>
</dbReference>
<dbReference type="InterPro" id="IPR018159">
    <property type="entry name" value="Spectrin/alpha-actinin"/>
</dbReference>
<keyword evidence="8" id="KW-0106">Calcium</keyword>
<feature type="coiled-coil region" evidence="15">
    <location>
        <begin position="348"/>
        <end position="403"/>
    </location>
</feature>
<evidence type="ECO:0000256" key="9">
    <source>
        <dbReference type="ARBA" id="ARBA00023136"/>
    </source>
</evidence>
<feature type="coiled-coil region" evidence="15">
    <location>
        <begin position="1016"/>
        <end position="1043"/>
    </location>
</feature>
<evidence type="ECO:0000313" key="19">
    <source>
        <dbReference type="EMBL" id="RWS15611.1"/>
    </source>
</evidence>
<keyword evidence="3" id="KW-1003">Cell membrane</keyword>
<dbReference type="Pfam" id="PF00397">
    <property type="entry name" value="WW"/>
    <property type="match status" value="1"/>
</dbReference>
<evidence type="ECO:0000256" key="11">
    <source>
        <dbReference type="ARBA" id="ARBA00023212"/>
    </source>
</evidence>
<dbReference type="CDD" id="cd00176">
    <property type="entry name" value="SPEC"/>
    <property type="match status" value="2"/>
</dbReference>
<dbReference type="EMBL" id="NCKU01000409">
    <property type="protein sequence ID" value="RWS15611.1"/>
    <property type="molecule type" value="Genomic_DNA"/>
</dbReference>
<keyword evidence="5" id="KW-0479">Metal-binding</keyword>
<evidence type="ECO:0000259" key="16">
    <source>
        <dbReference type="PROSITE" id="PS50020"/>
    </source>
</evidence>